<accession>A0A2P2R427</accession>
<evidence type="ECO:0000313" key="1">
    <source>
        <dbReference type="EMBL" id="MBX74042.1"/>
    </source>
</evidence>
<dbReference type="EMBL" id="GGEC01093558">
    <property type="protein sequence ID" value="MBX74042.1"/>
    <property type="molecule type" value="Transcribed_RNA"/>
</dbReference>
<sequence length="33" mass="3886">MKESACRNLHLLLIWMVCNLCRPFNGILCYSNE</sequence>
<reference evidence="1" key="1">
    <citation type="submission" date="2018-02" db="EMBL/GenBank/DDBJ databases">
        <title>Rhizophora mucronata_Transcriptome.</title>
        <authorList>
            <person name="Meera S.P."/>
            <person name="Sreeshan A."/>
            <person name="Augustine A."/>
        </authorList>
    </citation>
    <scope>NUCLEOTIDE SEQUENCE</scope>
    <source>
        <tissue evidence="1">Leaf</tissue>
    </source>
</reference>
<protein>
    <submittedName>
        <fullName evidence="1">Uncharacterized protein</fullName>
    </submittedName>
</protein>
<proteinExistence type="predicted"/>
<organism evidence="1">
    <name type="scientific">Rhizophora mucronata</name>
    <name type="common">Asiatic mangrove</name>
    <dbReference type="NCBI Taxonomy" id="61149"/>
    <lineage>
        <taxon>Eukaryota</taxon>
        <taxon>Viridiplantae</taxon>
        <taxon>Streptophyta</taxon>
        <taxon>Embryophyta</taxon>
        <taxon>Tracheophyta</taxon>
        <taxon>Spermatophyta</taxon>
        <taxon>Magnoliopsida</taxon>
        <taxon>eudicotyledons</taxon>
        <taxon>Gunneridae</taxon>
        <taxon>Pentapetalae</taxon>
        <taxon>rosids</taxon>
        <taxon>fabids</taxon>
        <taxon>Malpighiales</taxon>
        <taxon>Rhizophoraceae</taxon>
        <taxon>Rhizophora</taxon>
    </lineage>
</organism>
<name>A0A2P2R427_RHIMU</name>
<dbReference type="AlphaFoldDB" id="A0A2P2R427"/>